<name>A0A0L0CGW5_LUCCU</name>
<accession>A0A0L0CGW5</accession>
<protein>
    <submittedName>
        <fullName evidence="2">Uncharacterized protein</fullName>
    </submittedName>
</protein>
<keyword evidence="1" id="KW-1133">Transmembrane helix</keyword>
<feature type="transmembrane region" description="Helical" evidence="1">
    <location>
        <begin position="189"/>
        <end position="213"/>
    </location>
</feature>
<reference evidence="2 3" key="1">
    <citation type="journal article" date="2015" name="Nat. Commun.">
        <title>Lucilia cuprina genome unlocks parasitic fly biology to underpin future interventions.</title>
        <authorList>
            <person name="Anstead C.A."/>
            <person name="Korhonen P.K."/>
            <person name="Young N.D."/>
            <person name="Hall R.S."/>
            <person name="Jex A.R."/>
            <person name="Murali S.C."/>
            <person name="Hughes D.S."/>
            <person name="Lee S.F."/>
            <person name="Perry T."/>
            <person name="Stroehlein A.J."/>
            <person name="Ansell B.R."/>
            <person name="Breugelmans B."/>
            <person name="Hofmann A."/>
            <person name="Qu J."/>
            <person name="Dugan S."/>
            <person name="Lee S.L."/>
            <person name="Chao H."/>
            <person name="Dinh H."/>
            <person name="Han Y."/>
            <person name="Doddapaneni H.V."/>
            <person name="Worley K.C."/>
            <person name="Muzny D.M."/>
            <person name="Ioannidis P."/>
            <person name="Waterhouse R.M."/>
            <person name="Zdobnov E.M."/>
            <person name="James P.J."/>
            <person name="Bagnall N.H."/>
            <person name="Kotze A.C."/>
            <person name="Gibbs R.A."/>
            <person name="Richards S."/>
            <person name="Batterham P."/>
            <person name="Gasser R.B."/>
        </authorList>
    </citation>
    <scope>NUCLEOTIDE SEQUENCE [LARGE SCALE GENOMIC DNA]</scope>
    <source>
        <strain evidence="2 3">LS</strain>
        <tissue evidence="2">Full body</tissue>
    </source>
</reference>
<comment type="caution">
    <text evidence="2">The sequence shown here is derived from an EMBL/GenBank/DDBJ whole genome shotgun (WGS) entry which is preliminary data.</text>
</comment>
<dbReference type="EMBL" id="JRES01000411">
    <property type="protein sequence ID" value="KNC31481.1"/>
    <property type="molecule type" value="Genomic_DNA"/>
</dbReference>
<feature type="transmembrane region" description="Helical" evidence="1">
    <location>
        <begin position="159"/>
        <end position="183"/>
    </location>
</feature>
<keyword evidence="1" id="KW-0812">Transmembrane</keyword>
<keyword evidence="3" id="KW-1185">Reference proteome</keyword>
<keyword evidence="1" id="KW-0472">Membrane</keyword>
<evidence type="ECO:0000256" key="1">
    <source>
        <dbReference type="SAM" id="Phobius"/>
    </source>
</evidence>
<evidence type="ECO:0000313" key="2">
    <source>
        <dbReference type="EMBL" id="KNC31481.1"/>
    </source>
</evidence>
<evidence type="ECO:0000313" key="3">
    <source>
        <dbReference type="Proteomes" id="UP000037069"/>
    </source>
</evidence>
<proteinExistence type="predicted"/>
<dbReference type="AlphaFoldDB" id="A0A0L0CGW5"/>
<sequence>MSTSSCSSISALVAIDCIATTRAFKSSNCSRPKFVTYCLAVPSKRRRMAVHFSFSENIPASSSKTTNQRFMSWLSSPLNIGTAASNSIQSILRTGDWYDKPSSRACICCCNCNICKRMYILAAAAITAGFGTADALSSVSAASCTWTSVLASTAYCSRACVCCCAAGFATTCVLIVFSAASVFAWTAHWFMSSAVSSLLAGFKAWLLCCVISASYKPRSWLSVAEEGNSMSAAYNASVIVWRLGHRSIIELLRYFRWFTKMHPTPDVKA</sequence>
<dbReference type="Proteomes" id="UP000037069">
    <property type="component" value="Unassembled WGS sequence"/>
</dbReference>
<organism evidence="2 3">
    <name type="scientific">Lucilia cuprina</name>
    <name type="common">Green bottle fly</name>
    <name type="synonym">Australian sheep blowfly</name>
    <dbReference type="NCBI Taxonomy" id="7375"/>
    <lineage>
        <taxon>Eukaryota</taxon>
        <taxon>Metazoa</taxon>
        <taxon>Ecdysozoa</taxon>
        <taxon>Arthropoda</taxon>
        <taxon>Hexapoda</taxon>
        <taxon>Insecta</taxon>
        <taxon>Pterygota</taxon>
        <taxon>Neoptera</taxon>
        <taxon>Endopterygota</taxon>
        <taxon>Diptera</taxon>
        <taxon>Brachycera</taxon>
        <taxon>Muscomorpha</taxon>
        <taxon>Oestroidea</taxon>
        <taxon>Calliphoridae</taxon>
        <taxon>Luciliinae</taxon>
        <taxon>Lucilia</taxon>
    </lineage>
</organism>
<gene>
    <name evidence="2" type="ORF">FF38_07394</name>
</gene>